<dbReference type="AlphaFoldDB" id="A0A0F9S6D8"/>
<evidence type="ECO:0000313" key="1">
    <source>
        <dbReference type="EMBL" id="KKN62674.1"/>
    </source>
</evidence>
<name>A0A0F9S6D8_9ZZZZ</name>
<dbReference type="EMBL" id="LAZR01000616">
    <property type="protein sequence ID" value="KKN62674.1"/>
    <property type="molecule type" value="Genomic_DNA"/>
</dbReference>
<accession>A0A0F9S6D8</accession>
<proteinExistence type="predicted"/>
<organism evidence="1">
    <name type="scientific">marine sediment metagenome</name>
    <dbReference type="NCBI Taxonomy" id="412755"/>
    <lineage>
        <taxon>unclassified sequences</taxon>
        <taxon>metagenomes</taxon>
        <taxon>ecological metagenomes</taxon>
    </lineage>
</organism>
<protein>
    <submittedName>
        <fullName evidence="1">Uncharacterized protein</fullName>
    </submittedName>
</protein>
<sequence>MTTDFDKNFEGANKIGTGAKIDEAVKVADKTFNDLQKAKLDFSSKKK</sequence>
<comment type="caution">
    <text evidence="1">The sequence shown here is derived from an EMBL/GenBank/DDBJ whole genome shotgun (WGS) entry which is preliminary data.</text>
</comment>
<reference evidence="1" key="1">
    <citation type="journal article" date="2015" name="Nature">
        <title>Complex archaea that bridge the gap between prokaryotes and eukaryotes.</title>
        <authorList>
            <person name="Spang A."/>
            <person name="Saw J.H."/>
            <person name="Jorgensen S.L."/>
            <person name="Zaremba-Niedzwiedzka K."/>
            <person name="Martijn J."/>
            <person name="Lind A.E."/>
            <person name="van Eijk R."/>
            <person name="Schleper C."/>
            <person name="Guy L."/>
            <person name="Ettema T.J."/>
        </authorList>
    </citation>
    <scope>NUCLEOTIDE SEQUENCE</scope>
</reference>
<gene>
    <name evidence="1" type="ORF">LCGC14_0509350</name>
</gene>